<evidence type="ECO:0000256" key="2">
    <source>
        <dbReference type="ARBA" id="ARBA00004173"/>
    </source>
</evidence>
<reference evidence="8" key="1">
    <citation type="journal article" date="2020" name="Fungal Divers.">
        <title>Resolving the Mortierellaceae phylogeny through synthesis of multi-gene phylogenetics and phylogenomics.</title>
        <authorList>
            <person name="Vandepol N."/>
            <person name="Liber J."/>
            <person name="Desiro A."/>
            <person name="Na H."/>
            <person name="Kennedy M."/>
            <person name="Barry K."/>
            <person name="Grigoriev I.V."/>
            <person name="Miller A.N."/>
            <person name="O'Donnell K."/>
            <person name="Stajich J.E."/>
            <person name="Bonito G."/>
        </authorList>
    </citation>
    <scope>NUCLEOTIDE SEQUENCE</scope>
    <source>
        <strain evidence="8">KOD1015</strain>
    </source>
</reference>
<sequence length="495" mass="56257">MSSARPVRTSARQSALREQERHEQSESRFSRISSRSEQALAGEYSDATQGQGLSLATSASLDVTDMSPSVQPHPIEGYSDTVEIEPLQPFVDPDISHLPELAFAYGFLVKFKSLLKQSGPLPDFTIEDLETGMISVTPNACVAEIHANLLSNLQNRKKAVDTHAWQKVLSEILDTKQRTGEYPYENPLRLYKSYYQVEPRDRVEILKDLIDWVLQEGVAIRSGIEQDPEAFSVEPFGTDKEKWVYWYFGADLEMISSHLDGALRVYREKALRSKRHIWETVASDLDGIKALVDTFKDSTVRVEIELRDRLRTDIIEPIEERSLQNEKKQERMERKMQKIAELHEIAALKSTRTRSSNRTNQVRYTFDEEEDFEEEDVLYNIVMASRLGSIVSDLRNGLGAVRLRPDVRKVTLRYSGKSDNAGARYFARENLPRIQYNNPSILVEVQKLKEAGVVPELTVEFANSDVKKISCSRIQSSEICKQFLSVTTDAPASSA</sequence>
<evidence type="ECO:0000256" key="3">
    <source>
        <dbReference type="ARBA" id="ARBA00023128"/>
    </source>
</evidence>
<dbReference type="PROSITE" id="PS50827">
    <property type="entry name" value="DDT"/>
    <property type="match status" value="1"/>
</dbReference>
<protein>
    <recommendedName>
        <fullName evidence="7">DDT domain-containing protein</fullName>
    </recommendedName>
</protein>
<gene>
    <name evidence="8" type="ORF">BGW38_004005</name>
</gene>
<proteinExistence type="predicted"/>
<evidence type="ECO:0000256" key="1">
    <source>
        <dbReference type="ARBA" id="ARBA00004123"/>
    </source>
</evidence>
<dbReference type="OrthoDB" id="1696305at2759"/>
<dbReference type="Gene3D" id="3.40.30.10">
    <property type="entry name" value="Glutaredoxin"/>
    <property type="match status" value="1"/>
</dbReference>
<comment type="caution">
    <text evidence="8">The sequence shown here is derived from an EMBL/GenBank/DDBJ whole genome shotgun (WGS) entry which is preliminary data.</text>
</comment>
<dbReference type="AlphaFoldDB" id="A0A9P6KHM5"/>
<dbReference type="GO" id="GO:0005634">
    <property type="term" value="C:nucleus"/>
    <property type="evidence" value="ECO:0007669"/>
    <property type="project" value="UniProtKB-SubCell"/>
</dbReference>
<dbReference type="PANTHER" id="PTHR42107:SF1">
    <property type="entry name" value="WHIM1 DOMAIN-CONTAINING PROTEIN"/>
    <property type="match status" value="1"/>
</dbReference>
<evidence type="ECO:0000313" key="9">
    <source>
        <dbReference type="Proteomes" id="UP000780801"/>
    </source>
</evidence>
<evidence type="ECO:0000256" key="6">
    <source>
        <dbReference type="SAM" id="MobiDB-lite"/>
    </source>
</evidence>
<feature type="coiled-coil region" evidence="5">
    <location>
        <begin position="318"/>
        <end position="345"/>
    </location>
</feature>
<keyword evidence="9" id="KW-1185">Reference proteome</keyword>
<comment type="subcellular location">
    <subcellularLocation>
        <location evidence="2">Mitochondrion</location>
    </subcellularLocation>
    <subcellularLocation>
        <location evidence="1">Nucleus</location>
    </subcellularLocation>
</comment>
<evidence type="ECO:0000313" key="8">
    <source>
        <dbReference type="EMBL" id="KAF9585072.1"/>
    </source>
</evidence>
<evidence type="ECO:0000256" key="5">
    <source>
        <dbReference type="SAM" id="Coils"/>
    </source>
</evidence>
<dbReference type="InterPro" id="IPR018501">
    <property type="entry name" value="DDT_dom"/>
</dbReference>
<dbReference type="Pfam" id="PF15612">
    <property type="entry name" value="WHIM1"/>
    <property type="match status" value="1"/>
</dbReference>
<dbReference type="InterPro" id="IPR036249">
    <property type="entry name" value="Thioredoxin-like_sf"/>
</dbReference>
<name>A0A9P6KHM5_9FUNG</name>
<dbReference type="PANTHER" id="PTHR42107">
    <property type="entry name" value="YALI0D24453P"/>
    <property type="match status" value="1"/>
</dbReference>
<dbReference type="GO" id="GO:0005739">
    <property type="term" value="C:mitochondrion"/>
    <property type="evidence" value="ECO:0007669"/>
    <property type="project" value="UniProtKB-SubCell"/>
</dbReference>
<dbReference type="SMART" id="SM00916">
    <property type="entry name" value="L51_S25_CI-B8"/>
    <property type="match status" value="1"/>
</dbReference>
<keyword evidence="3" id="KW-0496">Mitochondrion</keyword>
<feature type="compositionally biased region" description="Basic and acidic residues" evidence="6">
    <location>
        <begin position="15"/>
        <end position="29"/>
    </location>
</feature>
<keyword evidence="5" id="KW-0175">Coiled coil</keyword>
<evidence type="ECO:0000259" key="7">
    <source>
        <dbReference type="PROSITE" id="PS50827"/>
    </source>
</evidence>
<dbReference type="Proteomes" id="UP000780801">
    <property type="component" value="Unassembled WGS sequence"/>
</dbReference>
<keyword evidence="4" id="KW-0539">Nucleus</keyword>
<organism evidence="8 9">
    <name type="scientific">Lunasporangiospora selenospora</name>
    <dbReference type="NCBI Taxonomy" id="979761"/>
    <lineage>
        <taxon>Eukaryota</taxon>
        <taxon>Fungi</taxon>
        <taxon>Fungi incertae sedis</taxon>
        <taxon>Mucoromycota</taxon>
        <taxon>Mortierellomycotina</taxon>
        <taxon>Mortierellomycetes</taxon>
        <taxon>Mortierellales</taxon>
        <taxon>Mortierellaceae</taxon>
        <taxon>Lunasporangiospora</taxon>
    </lineage>
</organism>
<dbReference type="EMBL" id="JAABOA010000260">
    <property type="protein sequence ID" value="KAF9585072.1"/>
    <property type="molecule type" value="Genomic_DNA"/>
</dbReference>
<evidence type="ECO:0000256" key="4">
    <source>
        <dbReference type="ARBA" id="ARBA00023242"/>
    </source>
</evidence>
<dbReference type="InterPro" id="IPR007741">
    <property type="entry name" value="Ribosomal_mL43/mS25/NADH_DH"/>
</dbReference>
<dbReference type="InterPro" id="IPR028942">
    <property type="entry name" value="WHIM1_dom"/>
</dbReference>
<feature type="domain" description="DDT" evidence="7">
    <location>
        <begin position="95"/>
        <end position="159"/>
    </location>
</feature>
<dbReference type="SUPFAM" id="SSF52833">
    <property type="entry name" value="Thioredoxin-like"/>
    <property type="match status" value="1"/>
</dbReference>
<feature type="region of interest" description="Disordered" evidence="6">
    <location>
        <begin position="1"/>
        <end position="48"/>
    </location>
</feature>
<accession>A0A9P6KHM5</accession>